<keyword evidence="3" id="KW-1185">Reference proteome</keyword>
<organism evidence="2 3">
    <name type="scientific">Escallonia rubra</name>
    <dbReference type="NCBI Taxonomy" id="112253"/>
    <lineage>
        <taxon>Eukaryota</taxon>
        <taxon>Viridiplantae</taxon>
        <taxon>Streptophyta</taxon>
        <taxon>Embryophyta</taxon>
        <taxon>Tracheophyta</taxon>
        <taxon>Spermatophyta</taxon>
        <taxon>Magnoliopsida</taxon>
        <taxon>eudicotyledons</taxon>
        <taxon>Gunneridae</taxon>
        <taxon>Pentapetalae</taxon>
        <taxon>asterids</taxon>
        <taxon>campanulids</taxon>
        <taxon>Escalloniales</taxon>
        <taxon>Escalloniaceae</taxon>
        <taxon>Escallonia</taxon>
    </lineage>
</organism>
<proteinExistence type="predicted"/>
<evidence type="ECO:0000313" key="3">
    <source>
        <dbReference type="Proteomes" id="UP001187471"/>
    </source>
</evidence>
<comment type="caution">
    <text evidence="2">The sequence shown here is derived from an EMBL/GenBank/DDBJ whole genome shotgun (WGS) entry which is preliminary data.</text>
</comment>
<name>A0AA88U1Y1_9ASTE</name>
<gene>
    <name evidence="2" type="ORF">RJ640_018237</name>
</gene>
<dbReference type="Pfam" id="PF03732">
    <property type="entry name" value="Retrotrans_gag"/>
    <property type="match status" value="1"/>
</dbReference>
<dbReference type="PANTHER" id="PTHR33437">
    <property type="entry name" value="OS06G0361200 PROTEIN"/>
    <property type="match status" value="1"/>
</dbReference>
<dbReference type="AlphaFoldDB" id="A0AA88U1Y1"/>
<evidence type="ECO:0000259" key="1">
    <source>
        <dbReference type="Pfam" id="PF03732"/>
    </source>
</evidence>
<protein>
    <recommendedName>
        <fullName evidence="1">Retrotransposon gag domain-containing protein</fullName>
    </recommendedName>
</protein>
<dbReference type="InterPro" id="IPR005162">
    <property type="entry name" value="Retrotrans_gag_dom"/>
</dbReference>
<dbReference type="Proteomes" id="UP001187471">
    <property type="component" value="Unassembled WGS sequence"/>
</dbReference>
<sequence length="135" mass="16153">MGPQRKAASMDIMMRPLLVGSKTKRTVYQPPKFQQFDKKRNPKKHVIHFVETYNNAGIKGDLIIKKFVRSLRGNAFGWYTDIEPESIDCWETMERDFLNRFYSTHQSVRTMELRSTNHWKDEPIVDYMNKWCYLV</sequence>
<dbReference type="EMBL" id="JAVXUO010002935">
    <property type="protein sequence ID" value="KAK2968144.1"/>
    <property type="molecule type" value="Genomic_DNA"/>
</dbReference>
<feature type="domain" description="Retrotransposon gag" evidence="1">
    <location>
        <begin position="67"/>
        <end position="130"/>
    </location>
</feature>
<accession>A0AA88U1Y1</accession>
<reference evidence="2" key="1">
    <citation type="submission" date="2022-12" db="EMBL/GenBank/DDBJ databases">
        <title>Draft genome assemblies for two species of Escallonia (Escalloniales).</title>
        <authorList>
            <person name="Chanderbali A."/>
            <person name="Dervinis C."/>
            <person name="Anghel I."/>
            <person name="Soltis D."/>
            <person name="Soltis P."/>
            <person name="Zapata F."/>
        </authorList>
    </citation>
    <scope>NUCLEOTIDE SEQUENCE</scope>
    <source>
        <strain evidence="2">UCBG92.1500</strain>
        <tissue evidence="2">Leaf</tissue>
    </source>
</reference>
<dbReference type="PANTHER" id="PTHR33437:SF2">
    <property type="entry name" value="OS06G0361200 PROTEIN"/>
    <property type="match status" value="1"/>
</dbReference>
<evidence type="ECO:0000313" key="2">
    <source>
        <dbReference type="EMBL" id="KAK2968144.1"/>
    </source>
</evidence>